<evidence type="ECO:0000313" key="11">
    <source>
        <dbReference type="EMBL" id="PRP89172.1"/>
    </source>
</evidence>
<evidence type="ECO:0000256" key="1">
    <source>
        <dbReference type="ARBA" id="ARBA00004479"/>
    </source>
</evidence>
<feature type="signal peptide" evidence="9">
    <location>
        <begin position="1"/>
        <end position="17"/>
    </location>
</feature>
<evidence type="ECO:0000256" key="8">
    <source>
        <dbReference type="SAM" id="Phobius"/>
    </source>
</evidence>
<dbReference type="PROSITE" id="PS51257">
    <property type="entry name" value="PROKAR_LIPOPROTEIN"/>
    <property type="match status" value="1"/>
</dbReference>
<name>A0A2P6NZ00_9EUKA</name>
<keyword evidence="12" id="KW-1185">Reference proteome</keyword>
<evidence type="ECO:0000256" key="6">
    <source>
        <dbReference type="ARBA" id="ARBA00023136"/>
    </source>
</evidence>
<dbReference type="PANTHER" id="PTHR22811">
    <property type="entry name" value="TRANSMEMBRANE EMP24 DOMAIN-CONTAINING PROTEIN"/>
    <property type="match status" value="1"/>
</dbReference>
<dbReference type="InterPro" id="IPR015720">
    <property type="entry name" value="Emp24-like"/>
</dbReference>
<feature type="chain" id="PRO_5015193963" description="GOLD domain-containing protein" evidence="9">
    <location>
        <begin position="18"/>
        <end position="215"/>
    </location>
</feature>
<keyword evidence="3 7" id="KW-0812">Transmembrane</keyword>
<evidence type="ECO:0000256" key="5">
    <source>
        <dbReference type="ARBA" id="ARBA00022989"/>
    </source>
</evidence>
<evidence type="ECO:0000256" key="4">
    <source>
        <dbReference type="ARBA" id="ARBA00022729"/>
    </source>
</evidence>
<dbReference type="SMART" id="SM01190">
    <property type="entry name" value="EMP24_GP25L"/>
    <property type="match status" value="1"/>
</dbReference>
<comment type="subcellular location">
    <subcellularLocation>
        <location evidence="1 7">Membrane</location>
        <topology evidence="1 7">Single-pass type I membrane protein</topology>
    </subcellularLocation>
</comment>
<keyword evidence="4 9" id="KW-0732">Signal</keyword>
<dbReference type="Pfam" id="PF01105">
    <property type="entry name" value="EMP24_GP25L"/>
    <property type="match status" value="1"/>
</dbReference>
<organism evidence="11 12">
    <name type="scientific">Planoprotostelium fungivorum</name>
    <dbReference type="NCBI Taxonomy" id="1890364"/>
    <lineage>
        <taxon>Eukaryota</taxon>
        <taxon>Amoebozoa</taxon>
        <taxon>Evosea</taxon>
        <taxon>Variosea</taxon>
        <taxon>Cavosteliida</taxon>
        <taxon>Cavosteliaceae</taxon>
        <taxon>Planoprotostelium</taxon>
    </lineage>
</organism>
<dbReference type="PROSITE" id="PS50866">
    <property type="entry name" value="GOLD"/>
    <property type="match status" value="1"/>
</dbReference>
<dbReference type="OrthoDB" id="3427at2759"/>
<reference evidence="11 12" key="1">
    <citation type="journal article" date="2018" name="Genome Biol. Evol.">
        <title>Multiple Roots of Fruiting Body Formation in Amoebozoa.</title>
        <authorList>
            <person name="Hillmann F."/>
            <person name="Forbes G."/>
            <person name="Novohradska S."/>
            <person name="Ferling I."/>
            <person name="Riege K."/>
            <person name="Groth M."/>
            <person name="Westermann M."/>
            <person name="Marz M."/>
            <person name="Spaller T."/>
            <person name="Winckler T."/>
            <person name="Schaap P."/>
            <person name="Glockner G."/>
        </authorList>
    </citation>
    <scope>NUCLEOTIDE SEQUENCE [LARGE SCALE GENOMIC DNA]</scope>
    <source>
        <strain evidence="11 12">Jena</strain>
    </source>
</reference>
<sequence length="215" mass="24486">MKLQTLFVLALVSGCIATAGSYFQLEEGSPRCFIEEVPRDTLIVGKCKAEGLATPDGEPRGIRLTAKDPSEATVIDMDLRMPEDTFSFTSHVGGEHQFCFQPNTSHWFGHRTPIKFYLNIETGEAANDYKDAVEKEHISALELRIRRLSNRLRDIRAEQNYQRGREEVFRNTSESTNARVMWWSIIQTAILALCGLWQITHLKGFFKAKGLVKQY</sequence>
<dbReference type="InterPro" id="IPR009038">
    <property type="entry name" value="GOLD_dom"/>
</dbReference>
<dbReference type="EMBL" id="MDYQ01000005">
    <property type="protein sequence ID" value="PRP89172.1"/>
    <property type="molecule type" value="Genomic_DNA"/>
</dbReference>
<accession>A0A2P6NZ00</accession>
<dbReference type="FunCoup" id="A0A2P6NZ00">
    <property type="interactions" value="590"/>
</dbReference>
<keyword evidence="5 8" id="KW-1133">Transmembrane helix</keyword>
<evidence type="ECO:0000256" key="9">
    <source>
        <dbReference type="SAM" id="SignalP"/>
    </source>
</evidence>
<protein>
    <recommendedName>
        <fullName evidence="10">GOLD domain-containing protein</fullName>
    </recommendedName>
</protein>
<dbReference type="InParanoid" id="A0A2P6NZ00"/>
<gene>
    <name evidence="11" type="ORF">PROFUN_01892</name>
</gene>
<dbReference type="Proteomes" id="UP000241769">
    <property type="component" value="Unassembled WGS sequence"/>
</dbReference>
<dbReference type="AlphaFoldDB" id="A0A2P6NZ00"/>
<evidence type="ECO:0000259" key="10">
    <source>
        <dbReference type="PROSITE" id="PS50866"/>
    </source>
</evidence>
<keyword evidence="6 8" id="KW-0472">Membrane</keyword>
<dbReference type="STRING" id="1890364.A0A2P6NZ00"/>
<comment type="similarity">
    <text evidence="2 7">Belongs to the EMP24/GP25L family.</text>
</comment>
<evidence type="ECO:0000256" key="2">
    <source>
        <dbReference type="ARBA" id="ARBA00007104"/>
    </source>
</evidence>
<evidence type="ECO:0000313" key="12">
    <source>
        <dbReference type="Proteomes" id="UP000241769"/>
    </source>
</evidence>
<evidence type="ECO:0000256" key="7">
    <source>
        <dbReference type="RuleBase" id="RU003827"/>
    </source>
</evidence>
<feature type="domain" description="GOLD" evidence="10">
    <location>
        <begin position="30"/>
        <end position="120"/>
    </location>
</feature>
<feature type="transmembrane region" description="Helical" evidence="8">
    <location>
        <begin position="180"/>
        <end position="199"/>
    </location>
</feature>
<dbReference type="GO" id="GO:0016020">
    <property type="term" value="C:membrane"/>
    <property type="evidence" value="ECO:0007669"/>
    <property type="project" value="UniProtKB-SubCell"/>
</dbReference>
<proteinExistence type="inferred from homology"/>
<evidence type="ECO:0000256" key="3">
    <source>
        <dbReference type="ARBA" id="ARBA00022692"/>
    </source>
</evidence>
<comment type="caution">
    <text evidence="11">The sequence shown here is derived from an EMBL/GenBank/DDBJ whole genome shotgun (WGS) entry which is preliminary data.</text>
</comment>